<dbReference type="GO" id="GO:0006221">
    <property type="term" value="P:pyrimidine nucleotide biosynthetic process"/>
    <property type="evidence" value="ECO:0007669"/>
    <property type="project" value="UniProtKB-KW"/>
</dbReference>
<evidence type="ECO:0000259" key="2">
    <source>
        <dbReference type="Pfam" id="PF01979"/>
    </source>
</evidence>
<dbReference type="SUPFAM" id="SSF51338">
    <property type="entry name" value="Composite domain of metallo-dependent hydrolases"/>
    <property type="match status" value="1"/>
</dbReference>
<dbReference type="Proteomes" id="UP000264036">
    <property type="component" value="Unassembled WGS sequence"/>
</dbReference>
<protein>
    <submittedName>
        <fullName evidence="4">Dihydroorotase</fullName>
    </submittedName>
</protein>
<gene>
    <name evidence="4" type="ORF">DD666_05795</name>
</gene>
<dbReference type="AlphaFoldDB" id="A0A356LDC0"/>
<dbReference type="InterPro" id="IPR050138">
    <property type="entry name" value="DHOase/Allantoinase_Hydrolase"/>
</dbReference>
<evidence type="ECO:0000313" key="4">
    <source>
        <dbReference type="EMBL" id="HBP28914.1"/>
    </source>
</evidence>
<dbReference type="Pfam" id="PF12890">
    <property type="entry name" value="DHOase"/>
    <property type="match status" value="1"/>
</dbReference>
<name>A0A356LDC0_9BURK</name>
<dbReference type="GO" id="GO:0004151">
    <property type="term" value="F:dihydroorotase activity"/>
    <property type="evidence" value="ECO:0007669"/>
    <property type="project" value="InterPro"/>
</dbReference>
<dbReference type="GO" id="GO:0046872">
    <property type="term" value="F:metal ion binding"/>
    <property type="evidence" value="ECO:0007669"/>
    <property type="project" value="InterPro"/>
</dbReference>
<feature type="domain" description="Amidohydrolase-related" evidence="2">
    <location>
        <begin position="282"/>
        <end position="426"/>
    </location>
</feature>
<dbReference type="InterPro" id="IPR004722">
    <property type="entry name" value="DHOase"/>
</dbReference>
<dbReference type="Pfam" id="PF01979">
    <property type="entry name" value="Amidohydro_1"/>
    <property type="match status" value="1"/>
</dbReference>
<dbReference type="InterPro" id="IPR024403">
    <property type="entry name" value="DHOase_cat"/>
</dbReference>
<keyword evidence="1" id="KW-0665">Pyrimidine biosynthesis</keyword>
<accession>A0A356LDC0</accession>
<dbReference type="EMBL" id="DOEK01000008">
    <property type="protein sequence ID" value="HBP28914.1"/>
    <property type="molecule type" value="Genomic_DNA"/>
</dbReference>
<dbReference type="InterPro" id="IPR006680">
    <property type="entry name" value="Amidohydro-rel"/>
</dbReference>
<dbReference type="GO" id="GO:0004038">
    <property type="term" value="F:allantoinase activity"/>
    <property type="evidence" value="ECO:0007669"/>
    <property type="project" value="TreeGrafter"/>
</dbReference>
<dbReference type="Gene3D" id="3.20.20.140">
    <property type="entry name" value="Metal-dependent hydrolases"/>
    <property type="match status" value="1"/>
</dbReference>
<reference evidence="4 5" key="1">
    <citation type="journal article" date="2018" name="Nat. Biotechnol.">
        <title>A standardized bacterial taxonomy based on genome phylogeny substantially revises the tree of life.</title>
        <authorList>
            <person name="Parks D.H."/>
            <person name="Chuvochina M."/>
            <person name="Waite D.W."/>
            <person name="Rinke C."/>
            <person name="Skarshewski A."/>
            <person name="Chaumeil P.A."/>
            <person name="Hugenholtz P."/>
        </authorList>
    </citation>
    <scope>NUCLEOTIDE SEQUENCE [LARGE SCALE GENOMIC DNA]</scope>
    <source>
        <strain evidence="4">UBA10707</strain>
    </source>
</reference>
<dbReference type="NCBIfam" id="NF005791">
    <property type="entry name" value="PRK07627.1"/>
    <property type="match status" value="1"/>
</dbReference>
<sequence>MKIVIKGGRLLDPASGTDQAGNLYIAAGRIVGTGREPDGFESARTIDATGKLVIPGLIDLAVRLREPGFEHRATLESEMQAALAGGVTSLVLPPDTEPALDEPGLVEMLKHRARQLHQANLYPLGAMTNRLEGKIITEMAELTEAGCIAFSQASLPLIDTGVLLRSMQYAKTYGYTLWLTPLDASLSKGVAASGPFASRLGLVGVPEQAETIALHTLFELQKVTGTRLHICRLSSAAGIALVRQAKAQGLPVTCDVSLNHLHLTDLDIGFFDSNYRLDPPLRGQRDRDAIRAGLADGTIDAVCSDHTPVDDDGKLMPFAEAEAGATGVELLFSLVVKWAQEEKLPLVQALGLITTGPAAILKAGAPSLPGCGTLSVGAPADIAIADADAAWTVGRDTLLSQSAHTPFVGYELPGKIIMTLVSGRSVWESV</sequence>
<proteinExistence type="predicted"/>
<dbReference type="InterPro" id="IPR011059">
    <property type="entry name" value="Metal-dep_hydrolase_composite"/>
</dbReference>
<dbReference type="SUPFAM" id="SSF51556">
    <property type="entry name" value="Metallo-dependent hydrolases"/>
    <property type="match status" value="1"/>
</dbReference>
<dbReference type="PANTHER" id="PTHR43668">
    <property type="entry name" value="ALLANTOINASE"/>
    <property type="match status" value="1"/>
</dbReference>
<dbReference type="NCBIfam" id="TIGR00857">
    <property type="entry name" value="pyrC_multi"/>
    <property type="match status" value="1"/>
</dbReference>
<comment type="caution">
    <text evidence="4">The sequence shown here is derived from an EMBL/GenBank/DDBJ whole genome shotgun (WGS) entry which is preliminary data.</text>
</comment>
<feature type="domain" description="Dihydroorotase catalytic" evidence="3">
    <location>
        <begin position="50"/>
        <end position="235"/>
    </location>
</feature>
<dbReference type="GO" id="GO:0005737">
    <property type="term" value="C:cytoplasm"/>
    <property type="evidence" value="ECO:0007669"/>
    <property type="project" value="TreeGrafter"/>
</dbReference>
<dbReference type="Gene3D" id="2.30.40.10">
    <property type="entry name" value="Urease, subunit C, domain 1"/>
    <property type="match status" value="1"/>
</dbReference>
<evidence type="ECO:0000259" key="3">
    <source>
        <dbReference type="Pfam" id="PF12890"/>
    </source>
</evidence>
<dbReference type="CDD" id="cd01317">
    <property type="entry name" value="DHOase_IIa"/>
    <property type="match status" value="1"/>
</dbReference>
<evidence type="ECO:0000256" key="1">
    <source>
        <dbReference type="ARBA" id="ARBA00022975"/>
    </source>
</evidence>
<organism evidence="4 5">
    <name type="scientific">Advenella kashmirensis</name>
    <dbReference type="NCBI Taxonomy" id="310575"/>
    <lineage>
        <taxon>Bacteria</taxon>
        <taxon>Pseudomonadati</taxon>
        <taxon>Pseudomonadota</taxon>
        <taxon>Betaproteobacteria</taxon>
        <taxon>Burkholderiales</taxon>
        <taxon>Alcaligenaceae</taxon>
    </lineage>
</organism>
<dbReference type="InterPro" id="IPR032466">
    <property type="entry name" value="Metal_Hydrolase"/>
</dbReference>
<evidence type="ECO:0000313" key="5">
    <source>
        <dbReference type="Proteomes" id="UP000264036"/>
    </source>
</evidence>
<dbReference type="PANTHER" id="PTHR43668:SF2">
    <property type="entry name" value="ALLANTOINASE"/>
    <property type="match status" value="1"/>
</dbReference>
<dbReference type="GO" id="GO:0006145">
    <property type="term" value="P:purine nucleobase catabolic process"/>
    <property type="evidence" value="ECO:0007669"/>
    <property type="project" value="TreeGrafter"/>
</dbReference>